<dbReference type="AlphaFoldDB" id="A0A9E6ZEL0"/>
<evidence type="ECO:0000313" key="2">
    <source>
        <dbReference type="Proteomes" id="UP000829401"/>
    </source>
</evidence>
<name>A0A9E6ZEL0_ALIAG</name>
<keyword evidence="2" id="KW-1185">Reference proteome</keyword>
<dbReference type="RefSeq" id="WP_152498882.1">
    <property type="nucleotide sequence ID" value="NZ_AURB01000198.1"/>
</dbReference>
<dbReference type="Proteomes" id="UP000829401">
    <property type="component" value="Chromosome"/>
</dbReference>
<protein>
    <submittedName>
        <fullName evidence="1">Uncharacterized protein</fullName>
    </submittedName>
</protein>
<sequence length="80" mass="8686">MVGVSKLQMDILAPVPTGAVGLTLAINAKKPSSQQGRERILSRYHPGYSASTTYAFTLPSVVFVPDDYPIHRLTLSLVSR</sequence>
<reference evidence="2" key="1">
    <citation type="journal article" date="2022" name="G3 (Bethesda)">
        <title>Unveiling the complete genome sequence of Alicyclobacillus acidoterrestris DSM 3922T, a taint-producing strain.</title>
        <authorList>
            <person name="Leonardo I.C."/>
            <person name="Barreto Crespo M.T."/>
            <person name="Gaspar F.B."/>
        </authorList>
    </citation>
    <scope>NUCLEOTIDE SEQUENCE [LARGE SCALE GENOMIC DNA]</scope>
    <source>
        <strain evidence="2">DSM 3922</strain>
    </source>
</reference>
<evidence type="ECO:0000313" key="1">
    <source>
        <dbReference type="EMBL" id="UNO48075.1"/>
    </source>
</evidence>
<accession>A0A9E6ZEL0</accession>
<proteinExistence type="predicted"/>
<dbReference type="EMBL" id="CP080467">
    <property type="protein sequence ID" value="UNO48075.1"/>
    <property type="molecule type" value="Genomic_DNA"/>
</dbReference>
<dbReference type="KEGG" id="aaco:K1I37_15490"/>
<gene>
    <name evidence="1" type="ORF">K1I37_15490</name>
</gene>
<organism evidence="1 2">
    <name type="scientific">Alicyclobacillus acidoterrestris (strain ATCC 49025 / DSM 3922 / CIP 106132 / NCIMB 13137 / GD3B)</name>
    <dbReference type="NCBI Taxonomy" id="1356854"/>
    <lineage>
        <taxon>Bacteria</taxon>
        <taxon>Bacillati</taxon>
        <taxon>Bacillota</taxon>
        <taxon>Bacilli</taxon>
        <taxon>Bacillales</taxon>
        <taxon>Alicyclobacillaceae</taxon>
        <taxon>Alicyclobacillus</taxon>
    </lineage>
</organism>